<evidence type="ECO:0000313" key="1">
    <source>
        <dbReference type="Proteomes" id="UP000001554"/>
    </source>
</evidence>
<reference evidence="2" key="2">
    <citation type="submission" date="2025-08" db="UniProtKB">
        <authorList>
            <consortium name="RefSeq"/>
        </authorList>
    </citation>
    <scope>IDENTIFICATION</scope>
    <source>
        <strain evidence="2">S238N-H82</strain>
        <tissue evidence="2">Testes</tissue>
    </source>
</reference>
<keyword evidence="1" id="KW-1185">Reference proteome</keyword>
<protein>
    <submittedName>
        <fullName evidence="2">Uncharacterized protein LOC118406929</fullName>
    </submittedName>
</protein>
<dbReference type="KEGG" id="bfo:118406929"/>
<proteinExistence type="predicted"/>
<dbReference type="GeneID" id="118406929"/>
<reference evidence="1" key="1">
    <citation type="journal article" date="2020" name="Nat. Ecol. Evol.">
        <title>Deeply conserved synteny resolves early events in vertebrate evolution.</title>
        <authorList>
            <person name="Simakov O."/>
            <person name="Marletaz F."/>
            <person name="Yue J.X."/>
            <person name="O'Connell B."/>
            <person name="Jenkins J."/>
            <person name="Brandt A."/>
            <person name="Calef R."/>
            <person name="Tung C.H."/>
            <person name="Huang T.K."/>
            <person name="Schmutz J."/>
            <person name="Satoh N."/>
            <person name="Yu J.K."/>
            <person name="Putnam N.H."/>
            <person name="Green R.E."/>
            <person name="Rokhsar D.S."/>
        </authorList>
    </citation>
    <scope>NUCLEOTIDE SEQUENCE [LARGE SCALE GENOMIC DNA]</scope>
    <source>
        <strain evidence="1">S238N-H82</strain>
    </source>
</reference>
<accession>A0A9J7HRV9</accession>
<dbReference type="OrthoDB" id="10453852at2759"/>
<sequence>MTIVERGRMIWPCPSGCEDAQRLVTATDTGDPNPLLIAAVRGGIWSRLVEHTAFRSLDLAELLAKEEDISVDQATMLTTLLHTTLFDHYDILQTVRFAGKSPLTCILRELRMIKGRVLL</sequence>
<evidence type="ECO:0000313" key="2">
    <source>
        <dbReference type="RefSeq" id="XP_035663225.1"/>
    </source>
</evidence>
<organism evidence="1 2">
    <name type="scientific">Branchiostoma floridae</name>
    <name type="common">Florida lancelet</name>
    <name type="synonym">Amphioxus</name>
    <dbReference type="NCBI Taxonomy" id="7739"/>
    <lineage>
        <taxon>Eukaryota</taxon>
        <taxon>Metazoa</taxon>
        <taxon>Chordata</taxon>
        <taxon>Cephalochordata</taxon>
        <taxon>Leptocardii</taxon>
        <taxon>Amphioxiformes</taxon>
        <taxon>Branchiostomatidae</taxon>
        <taxon>Branchiostoma</taxon>
    </lineage>
</organism>
<dbReference type="Proteomes" id="UP000001554">
    <property type="component" value="Chromosome 19"/>
</dbReference>
<gene>
    <name evidence="2" type="primary">LOC118406929</name>
</gene>
<name>A0A9J7HRV9_BRAFL</name>
<dbReference type="AlphaFoldDB" id="A0A9J7HRV9"/>
<dbReference type="RefSeq" id="XP_035663225.1">
    <property type="nucleotide sequence ID" value="XM_035807332.1"/>
</dbReference>